<dbReference type="EMBL" id="OE183471">
    <property type="protein sequence ID" value="CAD7575704.1"/>
    <property type="molecule type" value="Genomic_DNA"/>
</dbReference>
<evidence type="ECO:0000256" key="4">
    <source>
        <dbReference type="ARBA" id="ARBA00023136"/>
    </source>
</evidence>
<dbReference type="GO" id="GO:0015179">
    <property type="term" value="F:L-amino acid transmembrane transporter activity"/>
    <property type="evidence" value="ECO:0007669"/>
    <property type="project" value="TreeGrafter"/>
</dbReference>
<dbReference type="PANTHER" id="PTHR22950:SF340">
    <property type="entry name" value="AMINO ACID TRANSPORTER TRANSMEMBRANE DOMAIN-CONTAINING PROTEIN-RELATED"/>
    <property type="match status" value="1"/>
</dbReference>
<feature type="transmembrane region" description="Helical" evidence="5">
    <location>
        <begin position="553"/>
        <end position="572"/>
    </location>
</feature>
<sequence>MNSGYNASTVPTSYLQPLNPLLCAWYGRPSLNNEAVHLINLASLMRVLSFVLFPEGFGLCSLIHIATTDCMIYRNYDGPTLHHDVPRISNKPRHSIMSYNPHIFRELDAPTTNTETLIHLLKGSLGTGILAMPNAFLKAGLAVGTVGTILIGSLCIYCLHILVKRQYDLCKKMRVPMLSYPKTMEIALQDGPGPLRGAAKYSGTVVNAFLILYQLGICCVYIVFVATNIKQVGDKYYREMDVKIYMLILLGPLILINYIRNLKLLAPFSVFANIITFVGLGITMYYLFDGIPSPMERQLVGDVKDYPLFIGTTLFALEAVGVIIALENNMKKPQDFGGYTGFFNKYMFVVVFQIIALENNMKKPQDFGGYTGFFNKYMFVVVFQIIALENNMKKPQDFGGYTGFFNKYMFVVVFQIIALENNMKKPQDFGGYTGFFNKYMFVVVFQIIALENNMKKPQDFGGYTGFFNKYMFVVVFQIIALENNMKKPQDFGGYTGFFNKYMFVVVFQIIALENNMKKPQDFGGYTGFFNKYMFVVVFQIIALENNIKKPQDFGGYTGFFNKYMSVVVLSPWKNNMKKPQDFGGYTGVLNKGMSVIVFLYVFVGFVGYLKYGEDAMGSVTLNLPTDEILAQSVKIMFAVAIFITYALQCYVPVEIVWNTYLKERMAKRSETMQTLVEYLMRTAMVLGTFLLAVAIPRLELFISLFGALCLSALGIAFPALIELCLFWPDKFGRCRWILFKDILIILCGIFGLVIGTYTSLLGIITSML</sequence>
<feature type="transmembrane region" description="Helical" evidence="5">
    <location>
        <begin position="491"/>
        <end position="510"/>
    </location>
</feature>
<feature type="transmembrane region" description="Helical" evidence="5">
    <location>
        <begin position="139"/>
        <end position="163"/>
    </location>
</feature>
<keyword evidence="4 5" id="KW-0472">Membrane</keyword>
<feature type="transmembrane region" description="Helical" evidence="5">
    <location>
        <begin position="308"/>
        <end position="326"/>
    </location>
</feature>
<dbReference type="InterPro" id="IPR013057">
    <property type="entry name" value="AA_transpt_TM"/>
</dbReference>
<proteinExistence type="predicted"/>
<feature type="transmembrane region" description="Helical" evidence="5">
    <location>
        <begin position="367"/>
        <end position="386"/>
    </location>
</feature>
<accession>A0A7R9JAJ1</accession>
<evidence type="ECO:0000256" key="3">
    <source>
        <dbReference type="ARBA" id="ARBA00022989"/>
    </source>
</evidence>
<evidence type="ECO:0000259" key="6">
    <source>
        <dbReference type="Pfam" id="PF01490"/>
    </source>
</evidence>
<evidence type="ECO:0000256" key="1">
    <source>
        <dbReference type="ARBA" id="ARBA00004141"/>
    </source>
</evidence>
<keyword evidence="2 5" id="KW-0812">Transmembrane</keyword>
<feature type="transmembrane region" description="Helical" evidence="5">
    <location>
        <begin position="460"/>
        <end position="479"/>
    </location>
</feature>
<feature type="transmembrane region" description="Helical" evidence="5">
    <location>
        <begin position="47"/>
        <end position="66"/>
    </location>
</feature>
<feature type="transmembrane region" description="Helical" evidence="5">
    <location>
        <begin position="429"/>
        <end position="448"/>
    </location>
</feature>
<feature type="transmembrane region" description="Helical" evidence="5">
    <location>
        <begin position="522"/>
        <end position="541"/>
    </location>
</feature>
<dbReference type="GO" id="GO:0005774">
    <property type="term" value="C:vacuolar membrane"/>
    <property type="evidence" value="ECO:0007669"/>
    <property type="project" value="TreeGrafter"/>
</dbReference>
<dbReference type="PANTHER" id="PTHR22950">
    <property type="entry name" value="AMINO ACID TRANSPORTER"/>
    <property type="match status" value="1"/>
</dbReference>
<feature type="transmembrane region" description="Helical" evidence="5">
    <location>
        <begin position="268"/>
        <end position="288"/>
    </location>
</feature>
<evidence type="ECO:0000256" key="5">
    <source>
        <dbReference type="SAM" id="Phobius"/>
    </source>
</evidence>
<dbReference type="AlphaFoldDB" id="A0A7R9JAJ1"/>
<feature type="transmembrane region" description="Helical" evidence="5">
    <location>
        <begin position="398"/>
        <end position="417"/>
    </location>
</feature>
<organism evidence="7">
    <name type="scientific">Timema californicum</name>
    <name type="common">California timema</name>
    <name type="synonym">Walking stick</name>
    <dbReference type="NCBI Taxonomy" id="61474"/>
    <lineage>
        <taxon>Eukaryota</taxon>
        <taxon>Metazoa</taxon>
        <taxon>Ecdysozoa</taxon>
        <taxon>Arthropoda</taxon>
        <taxon>Hexapoda</taxon>
        <taxon>Insecta</taxon>
        <taxon>Pterygota</taxon>
        <taxon>Neoptera</taxon>
        <taxon>Polyneoptera</taxon>
        <taxon>Phasmatodea</taxon>
        <taxon>Timematodea</taxon>
        <taxon>Timematoidea</taxon>
        <taxon>Timematidae</taxon>
        <taxon>Timema</taxon>
    </lineage>
</organism>
<comment type="subcellular location">
    <subcellularLocation>
        <location evidence="1">Membrane</location>
        <topology evidence="1">Multi-pass membrane protein</topology>
    </subcellularLocation>
</comment>
<evidence type="ECO:0000313" key="7">
    <source>
        <dbReference type="EMBL" id="CAD7575704.1"/>
    </source>
</evidence>
<feature type="transmembrane region" description="Helical" evidence="5">
    <location>
        <begin position="635"/>
        <end position="657"/>
    </location>
</feature>
<protein>
    <submittedName>
        <fullName evidence="7">(California timema) hypothetical protein</fullName>
    </submittedName>
</protein>
<feature type="transmembrane region" description="Helical" evidence="5">
    <location>
        <begin position="338"/>
        <end position="355"/>
    </location>
</feature>
<gene>
    <name evidence="7" type="ORF">TCMB3V08_LOCUS8289</name>
</gene>
<reference evidence="7" key="1">
    <citation type="submission" date="2020-11" db="EMBL/GenBank/DDBJ databases">
        <authorList>
            <person name="Tran Van P."/>
        </authorList>
    </citation>
    <scope>NUCLEOTIDE SEQUENCE</scope>
</reference>
<evidence type="ECO:0000256" key="2">
    <source>
        <dbReference type="ARBA" id="ARBA00022692"/>
    </source>
</evidence>
<dbReference type="Pfam" id="PF01490">
    <property type="entry name" value="Aa_trans"/>
    <property type="match status" value="2"/>
</dbReference>
<feature type="domain" description="Amino acid transporter transmembrane" evidence="6">
    <location>
        <begin position="111"/>
        <end position="355"/>
    </location>
</feature>
<feature type="transmembrane region" description="Helical" evidence="5">
    <location>
        <begin position="742"/>
        <end position="764"/>
    </location>
</feature>
<feature type="domain" description="Amino acid transporter transmembrane" evidence="6">
    <location>
        <begin position="564"/>
        <end position="759"/>
    </location>
</feature>
<feature type="transmembrane region" description="Helical" evidence="5">
    <location>
        <begin position="205"/>
        <end position="224"/>
    </location>
</feature>
<feature type="transmembrane region" description="Helical" evidence="5">
    <location>
        <begin position="678"/>
        <end position="695"/>
    </location>
</feature>
<keyword evidence="3 5" id="KW-1133">Transmembrane helix</keyword>
<feature type="transmembrane region" description="Helical" evidence="5">
    <location>
        <begin position="593"/>
        <end position="611"/>
    </location>
</feature>
<feature type="transmembrane region" description="Helical" evidence="5">
    <location>
        <begin position="701"/>
        <end position="721"/>
    </location>
</feature>
<name>A0A7R9JAJ1_TIMCA</name>
<feature type="transmembrane region" description="Helical" evidence="5">
    <location>
        <begin position="244"/>
        <end position="261"/>
    </location>
</feature>